<reference evidence="2 3" key="1">
    <citation type="journal article" date="2015" name="Stand. Genomic Sci.">
        <title>Genomic Encyclopedia of Bacterial and Archaeal Type Strains, Phase III: the genomes of soil and plant-associated and newly described type strains.</title>
        <authorList>
            <person name="Whitman W.B."/>
            <person name="Woyke T."/>
            <person name="Klenk H.P."/>
            <person name="Zhou Y."/>
            <person name="Lilburn T.G."/>
            <person name="Beck B.J."/>
            <person name="De Vos P."/>
            <person name="Vandamme P."/>
            <person name="Eisen J.A."/>
            <person name="Garrity G."/>
            <person name="Hugenholtz P."/>
            <person name="Kyrpides N.C."/>
        </authorList>
    </citation>
    <scope>NUCLEOTIDE SEQUENCE [LARGE SCALE GENOMIC DNA]</scope>
    <source>
        <strain evidence="2 3">ASC-9842</strain>
    </source>
</reference>
<organism evidence="2 3">
    <name type="scientific">Cupriavidus agavae</name>
    <dbReference type="NCBI Taxonomy" id="1001822"/>
    <lineage>
        <taxon>Bacteria</taxon>
        <taxon>Pseudomonadati</taxon>
        <taxon>Pseudomonadota</taxon>
        <taxon>Betaproteobacteria</taxon>
        <taxon>Burkholderiales</taxon>
        <taxon>Burkholderiaceae</taxon>
        <taxon>Cupriavidus</taxon>
    </lineage>
</organism>
<evidence type="ECO:0000313" key="3">
    <source>
        <dbReference type="Proteomes" id="UP000291078"/>
    </source>
</evidence>
<comment type="caution">
    <text evidence="2">The sequence shown here is derived from an EMBL/GenBank/DDBJ whole genome shotgun (WGS) entry which is preliminary data.</text>
</comment>
<dbReference type="Proteomes" id="UP000291078">
    <property type="component" value="Unassembled WGS sequence"/>
</dbReference>
<dbReference type="OrthoDB" id="512358at2"/>
<dbReference type="EMBL" id="SGXM01000002">
    <property type="protein sequence ID" value="RZT39410.1"/>
    <property type="molecule type" value="Genomic_DNA"/>
</dbReference>
<dbReference type="InterPro" id="IPR014710">
    <property type="entry name" value="RmlC-like_jellyroll"/>
</dbReference>
<dbReference type="InterPro" id="IPR013096">
    <property type="entry name" value="Cupin_2"/>
</dbReference>
<dbReference type="InterPro" id="IPR011051">
    <property type="entry name" value="RmlC_Cupin_sf"/>
</dbReference>
<dbReference type="AlphaFoldDB" id="A0A4Q7S2E9"/>
<dbReference type="RefSeq" id="WP_130391575.1">
    <property type="nucleotide sequence ID" value="NZ_SGXM01000002.1"/>
</dbReference>
<dbReference type="SUPFAM" id="SSF51182">
    <property type="entry name" value="RmlC-like cupins"/>
    <property type="match status" value="1"/>
</dbReference>
<accession>A0A4Q7S2E9</accession>
<sequence>MTTQDTTPRRIEDCLVALFPDARVTLARYAERGRLDADWIAGIKGFTDGGSVHASHWERHPRGEEVLCLLEGRITVTLGAPDNAERSVPLEPGQLIVVPRGHWHRLEVHAPGRLLFITPSVGSEVRRVDSGLPAPEAFR</sequence>
<dbReference type="Gene3D" id="2.60.120.10">
    <property type="entry name" value="Jelly Rolls"/>
    <property type="match status" value="1"/>
</dbReference>
<keyword evidence="3" id="KW-1185">Reference proteome</keyword>
<evidence type="ECO:0000259" key="1">
    <source>
        <dbReference type="Pfam" id="PF07883"/>
    </source>
</evidence>
<gene>
    <name evidence="2" type="ORF">EV147_2605</name>
</gene>
<protein>
    <submittedName>
        <fullName evidence="2">Cupin domain</fullName>
    </submittedName>
</protein>
<dbReference type="Pfam" id="PF07883">
    <property type="entry name" value="Cupin_2"/>
    <property type="match status" value="1"/>
</dbReference>
<evidence type="ECO:0000313" key="2">
    <source>
        <dbReference type="EMBL" id="RZT39410.1"/>
    </source>
</evidence>
<proteinExistence type="predicted"/>
<feature type="domain" description="Cupin type-2" evidence="1">
    <location>
        <begin position="55"/>
        <end position="117"/>
    </location>
</feature>
<name>A0A4Q7S2E9_9BURK</name>